<keyword evidence="12" id="KW-1185">Reference proteome</keyword>
<reference evidence="11 12" key="1">
    <citation type="journal article" date="2021" name="MBio">
        <title>A New Model Trypanosomatid, Novymonas esmeraldas: Genomic Perception of Its 'Candidatus Pandoraea novymonadis' Endosymbiont.</title>
        <authorList>
            <person name="Zakharova A."/>
            <person name="Saura A."/>
            <person name="Butenko A."/>
            <person name="Podesvova L."/>
            <person name="Warmusova S."/>
            <person name="Kostygov A.Y."/>
            <person name="Nenarokova A."/>
            <person name="Lukes J."/>
            <person name="Opperdoes F.R."/>
            <person name="Yurchenko V."/>
        </authorList>
    </citation>
    <scope>NUCLEOTIDE SEQUENCE [LARGE SCALE GENOMIC DNA]</scope>
    <source>
        <strain evidence="11 12">E262AT.01</strain>
    </source>
</reference>
<dbReference type="PROSITE" id="PS51387">
    <property type="entry name" value="FAD_PCMH"/>
    <property type="match status" value="1"/>
</dbReference>
<accession>A0AAW0F3H4</accession>
<dbReference type="FunFam" id="1.10.45.10:FF:000001">
    <property type="entry name" value="D-lactate dehydrogenase mitochondrial"/>
    <property type="match status" value="1"/>
</dbReference>
<comment type="caution">
    <text evidence="11">The sequence shown here is derived from an EMBL/GenBank/DDBJ whole genome shotgun (WGS) entry which is preliminary data.</text>
</comment>
<evidence type="ECO:0000256" key="6">
    <source>
        <dbReference type="ARBA" id="ARBA00022946"/>
    </source>
</evidence>
<keyword evidence="7" id="KW-0560">Oxidoreductase</keyword>
<comment type="cofactor">
    <cofactor evidence="1">
        <name>FAD</name>
        <dbReference type="ChEBI" id="CHEBI:57692"/>
    </cofactor>
</comment>
<dbReference type="Pfam" id="PF02913">
    <property type="entry name" value="FAD-oxidase_C"/>
    <property type="match status" value="1"/>
</dbReference>
<keyword evidence="4" id="KW-0285">Flavoprotein</keyword>
<dbReference type="SUPFAM" id="SSF55103">
    <property type="entry name" value="FAD-linked oxidases, C-terminal domain"/>
    <property type="match status" value="1"/>
</dbReference>
<evidence type="ECO:0000256" key="3">
    <source>
        <dbReference type="ARBA" id="ARBA00008000"/>
    </source>
</evidence>
<comment type="subcellular location">
    <subcellularLocation>
        <location evidence="2">Mitochondrion</location>
    </subcellularLocation>
</comment>
<organism evidence="11 12">
    <name type="scientific">Novymonas esmeraldas</name>
    <dbReference type="NCBI Taxonomy" id="1808958"/>
    <lineage>
        <taxon>Eukaryota</taxon>
        <taxon>Discoba</taxon>
        <taxon>Euglenozoa</taxon>
        <taxon>Kinetoplastea</taxon>
        <taxon>Metakinetoplastina</taxon>
        <taxon>Trypanosomatida</taxon>
        <taxon>Trypanosomatidae</taxon>
        <taxon>Novymonas</taxon>
    </lineage>
</organism>
<keyword evidence="6" id="KW-0809">Transit peptide</keyword>
<dbReference type="Proteomes" id="UP001430356">
    <property type="component" value="Unassembled WGS sequence"/>
</dbReference>
<protein>
    <recommendedName>
        <fullName evidence="9">D-lactate dehydrogenase (cytochrome)</fullName>
        <ecNumber evidence="9">1.1.2.4</ecNumber>
    </recommendedName>
</protein>
<dbReference type="InterPro" id="IPR006094">
    <property type="entry name" value="Oxid_FAD_bind_N"/>
</dbReference>
<dbReference type="InterPro" id="IPR016166">
    <property type="entry name" value="FAD-bd_PCMH"/>
</dbReference>
<dbReference type="Pfam" id="PF01565">
    <property type="entry name" value="FAD_binding_4"/>
    <property type="match status" value="1"/>
</dbReference>
<evidence type="ECO:0000256" key="1">
    <source>
        <dbReference type="ARBA" id="ARBA00001974"/>
    </source>
</evidence>
<comment type="similarity">
    <text evidence="3">Belongs to the FAD-binding oxidoreductase/transferase type 4 family.</text>
</comment>
<dbReference type="GO" id="GO:0004458">
    <property type="term" value="F:D-lactate dehydrogenase (cytochrome) activity"/>
    <property type="evidence" value="ECO:0007669"/>
    <property type="project" value="UniProtKB-EC"/>
</dbReference>
<evidence type="ECO:0000313" key="12">
    <source>
        <dbReference type="Proteomes" id="UP001430356"/>
    </source>
</evidence>
<feature type="domain" description="FAD-binding PCMH-type" evidence="10">
    <location>
        <begin position="67"/>
        <end position="243"/>
    </location>
</feature>
<evidence type="ECO:0000256" key="7">
    <source>
        <dbReference type="ARBA" id="ARBA00023002"/>
    </source>
</evidence>
<dbReference type="GO" id="GO:1903457">
    <property type="term" value="P:lactate catabolic process"/>
    <property type="evidence" value="ECO:0007669"/>
    <property type="project" value="TreeGrafter"/>
</dbReference>
<evidence type="ECO:0000256" key="2">
    <source>
        <dbReference type="ARBA" id="ARBA00004173"/>
    </source>
</evidence>
<dbReference type="InterPro" id="IPR016171">
    <property type="entry name" value="Vanillyl_alc_oxidase_C-sub2"/>
</dbReference>
<evidence type="ECO:0000256" key="5">
    <source>
        <dbReference type="ARBA" id="ARBA00022827"/>
    </source>
</evidence>
<proteinExistence type="inferred from homology"/>
<dbReference type="PANTHER" id="PTHR11748:SF111">
    <property type="entry name" value="D-LACTATE DEHYDROGENASE, MITOCHONDRIAL-RELATED"/>
    <property type="match status" value="1"/>
</dbReference>
<dbReference type="EC" id="1.1.2.4" evidence="9"/>
<dbReference type="InterPro" id="IPR004113">
    <property type="entry name" value="FAD-bd_oxidored_4_C"/>
</dbReference>
<dbReference type="Gene3D" id="3.30.465.10">
    <property type="match status" value="1"/>
</dbReference>
<keyword evidence="5" id="KW-0274">FAD</keyword>
<dbReference type="EMBL" id="JAECZO010000008">
    <property type="protein sequence ID" value="KAK7200724.1"/>
    <property type="molecule type" value="Genomic_DNA"/>
</dbReference>
<dbReference type="AlphaFoldDB" id="A0AAW0F3H4"/>
<evidence type="ECO:0000256" key="4">
    <source>
        <dbReference type="ARBA" id="ARBA00022630"/>
    </source>
</evidence>
<dbReference type="FunFam" id="3.30.70.2740:FF:000001">
    <property type="entry name" value="D-lactate dehydrogenase mitochondrial"/>
    <property type="match status" value="1"/>
</dbReference>
<dbReference type="InterPro" id="IPR016169">
    <property type="entry name" value="FAD-bd_PCMH_sub2"/>
</dbReference>
<evidence type="ECO:0000256" key="9">
    <source>
        <dbReference type="ARBA" id="ARBA00038897"/>
    </source>
</evidence>
<dbReference type="SUPFAM" id="SSF56176">
    <property type="entry name" value="FAD-binding/transporter-associated domain-like"/>
    <property type="match status" value="1"/>
</dbReference>
<evidence type="ECO:0000259" key="10">
    <source>
        <dbReference type="PROSITE" id="PS51387"/>
    </source>
</evidence>
<dbReference type="InterPro" id="IPR036318">
    <property type="entry name" value="FAD-bd_PCMH-like_sf"/>
</dbReference>
<dbReference type="GO" id="GO:0071949">
    <property type="term" value="F:FAD binding"/>
    <property type="evidence" value="ECO:0007669"/>
    <property type="project" value="InterPro"/>
</dbReference>
<dbReference type="PANTHER" id="PTHR11748">
    <property type="entry name" value="D-LACTATE DEHYDROGENASE"/>
    <property type="match status" value="1"/>
</dbReference>
<gene>
    <name evidence="11" type="ORF">NESM_000130200</name>
</gene>
<dbReference type="Gene3D" id="3.30.70.2740">
    <property type="match status" value="1"/>
</dbReference>
<dbReference type="Gene3D" id="1.10.45.10">
    <property type="entry name" value="Vanillyl-alcohol Oxidase, Chain A, domain 4"/>
    <property type="match status" value="1"/>
</dbReference>
<evidence type="ECO:0000313" key="11">
    <source>
        <dbReference type="EMBL" id="KAK7200724.1"/>
    </source>
</evidence>
<sequence length="504" mass="54434">MASPTKASWSTRSGLTEYEVEPFAKRQARFGPALDAIKALHAWKPKDFVLDQDRLRRLYSKDKSSHIPSVPAAAVAPLSPALVGAIVKICAKEKVPITPRGAGTGLEGACIPYAGGIVIDTGNLQRLDIDCENACVWVGAGVSKLHLSKAVAKHGFVFGPDPSSNPSVGGMVATSGSGMSTLKYGTTRENVISLLVVTPQGNLVQTRQVVRKSSAGLELTQLYIGSEGTLGIVCEACFRLFPATKHNAGGYATFDSTEDAVRAVVAVKRAAAPDTLLRCELLNKGAVICANNYSHTSLPESATVLLEFVSNDSWLRDVRKDYKALERIFKKEGRARSTRFLKDGKQMDSVWDARRGCLFATMNCSKEKGVQQVITTDVCVPLSKLAQCVSETEADFAVNDRPCLICAHISDGNFHILIPYCDPEDFKRARELEQRMVVRAVEAGGTVSGEHGIGVGKVCHVVREHGKGHIAVQESIKRALDPDNIMNPGCFYPSQQVLFPTAHL</sequence>
<name>A0AAW0F3H4_9TRYP</name>
<keyword evidence="8" id="KW-0496">Mitochondrion</keyword>
<evidence type="ECO:0000256" key="8">
    <source>
        <dbReference type="ARBA" id="ARBA00023128"/>
    </source>
</evidence>
<dbReference type="GO" id="GO:0005739">
    <property type="term" value="C:mitochondrion"/>
    <property type="evidence" value="ECO:0007669"/>
    <property type="project" value="UniProtKB-SubCell"/>
</dbReference>
<dbReference type="GO" id="GO:0008720">
    <property type="term" value="F:D-lactate dehydrogenase (NAD+) activity"/>
    <property type="evidence" value="ECO:0007669"/>
    <property type="project" value="TreeGrafter"/>
</dbReference>
<dbReference type="InterPro" id="IPR016164">
    <property type="entry name" value="FAD-linked_Oxase-like_C"/>
</dbReference>